<dbReference type="EMBL" id="BGPR01002821">
    <property type="protein sequence ID" value="GBM79445.1"/>
    <property type="molecule type" value="Genomic_DNA"/>
</dbReference>
<evidence type="ECO:0000313" key="11">
    <source>
        <dbReference type="EMBL" id="GBM79445.1"/>
    </source>
</evidence>
<dbReference type="Proteomes" id="UP000499080">
    <property type="component" value="Unassembled WGS sequence"/>
</dbReference>
<dbReference type="GO" id="GO:0005886">
    <property type="term" value="C:plasma membrane"/>
    <property type="evidence" value="ECO:0007669"/>
    <property type="project" value="TreeGrafter"/>
</dbReference>
<evidence type="ECO:0000256" key="4">
    <source>
        <dbReference type="ARBA" id="ARBA00022692"/>
    </source>
</evidence>
<dbReference type="InterPro" id="IPR003864">
    <property type="entry name" value="CSC1/OSCA1-like_7TM"/>
</dbReference>
<feature type="transmembrane region" description="Helical" evidence="7">
    <location>
        <begin position="592"/>
        <end position="618"/>
    </location>
</feature>
<dbReference type="Pfam" id="PF02714">
    <property type="entry name" value="RSN1_7TM"/>
    <property type="match status" value="1"/>
</dbReference>
<evidence type="ECO:0000256" key="2">
    <source>
        <dbReference type="ARBA" id="ARBA00007779"/>
    </source>
</evidence>
<feature type="domain" description="CSC1/OSCA1-like cytosolic" evidence="10">
    <location>
        <begin position="223"/>
        <end position="390"/>
    </location>
</feature>
<feature type="transmembrane region" description="Helical" evidence="7">
    <location>
        <begin position="141"/>
        <end position="159"/>
    </location>
</feature>
<comment type="similarity">
    <text evidence="2">Belongs to the CSC1 (TC 1.A.17) family.</text>
</comment>
<feature type="transmembrane region" description="Helical" evidence="7">
    <location>
        <begin position="485"/>
        <end position="508"/>
    </location>
</feature>
<proteinExistence type="inferred from homology"/>
<name>A0A4Y2IP71_ARAVE</name>
<feature type="transmembrane region" description="Helical" evidence="7">
    <location>
        <begin position="675"/>
        <end position="695"/>
    </location>
</feature>
<dbReference type="OrthoDB" id="6437480at2759"/>
<evidence type="ECO:0000256" key="7">
    <source>
        <dbReference type="SAM" id="Phobius"/>
    </source>
</evidence>
<gene>
    <name evidence="11" type="primary">Tmem63a</name>
    <name evidence="11" type="ORF">AVEN_124397_1</name>
</gene>
<protein>
    <submittedName>
        <fullName evidence="11">CSC1-like protein 1</fullName>
    </submittedName>
</protein>
<evidence type="ECO:0000259" key="10">
    <source>
        <dbReference type="Pfam" id="PF14703"/>
    </source>
</evidence>
<evidence type="ECO:0000259" key="9">
    <source>
        <dbReference type="Pfam" id="PF13967"/>
    </source>
</evidence>
<feature type="transmembrane region" description="Helical" evidence="7">
    <location>
        <begin position="187"/>
        <end position="208"/>
    </location>
</feature>
<dbReference type="InterPro" id="IPR032880">
    <property type="entry name" value="CSC1/OSCA1-like_N"/>
</dbReference>
<accession>A0A4Y2IP71</accession>
<evidence type="ECO:0000256" key="3">
    <source>
        <dbReference type="ARBA" id="ARBA00022448"/>
    </source>
</evidence>
<evidence type="ECO:0000256" key="6">
    <source>
        <dbReference type="ARBA" id="ARBA00023136"/>
    </source>
</evidence>
<feature type="domain" description="CSC1/OSCA1-like 7TM region" evidence="8">
    <location>
        <begin position="401"/>
        <end position="637"/>
    </location>
</feature>
<keyword evidence="5 7" id="KW-1133">Transmembrane helix</keyword>
<keyword evidence="4 7" id="KW-0812">Transmembrane</keyword>
<dbReference type="InterPro" id="IPR027815">
    <property type="entry name" value="CSC1/OSCA1-like_cyt"/>
</dbReference>
<feature type="domain" description="CSC1/OSCA1-like N-terminal transmembrane" evidence="9">
    <location>
        <begin position="113"/>
        <end position="204"/>
    </location>
</feature>
<reference evidence="11 12" key="1">
    <citation type="journal article" date="2019" name="Sci. Rep.">
        <title>Orb-weaving spider Araneus ventricosus genome elucidates the spidroin gene catalogue.</title>
        <authorList>
            <person name="Kono N."/>
            <person name="Nakamura H."/>
            <person name="Ohtoshi R."/>
            <person name="Moran D.A.P."/>
            <person name="Shinohara A."/>
            <person name="Yoshida Y."/>
            <person name="Fujiwara M."/>
            <person name="Mori M."/>
            <person name="Tomita M."/>
            <person name="Arakawa K."/>
        </authorList>
    </citation>
    <scope>NUCLEOTIDE SEQUENCE [LARGE SCALE GENOMIC DNA]</scope>
</reference>
<feature type="transmembrane region" description="Helical" evidence="7">
    <location>
        <begin position="440"/>
        <end position="464"/>
    </location>
</feature>
<feature type="transmembrane region" description="Helical" evidence="7">
    <location>
        <begin position="37"/>
        <end position="54"/>
    </location>
</feature>
<keyword evidence="12" id="KW-1185">Reference proteome</keyword>
<sequence>MSEVQKRSSVYDRCPFIQRPNITFIEGGSFAGIPEHFIMSLTCCVLILIIFLILKRIAWMQQKTAECEILEVGWIGLLYKDVYDFITKSHLRIFGSIYVPIDVNLSFLEMLFYSFFDLKDDEILKRCGVDAMQYLAFHRNIMYYMIVNALVCVFVLLPTNTTGDMAAAGRHFERTTINNLRISSVKIWVPVISGYVLLIVIVITVRVIMLNLKIFYKCAWRERSIIIKNIPKTKISSKSIENYFKIAFPTVQIEDIKLACNYQHLISTNMKLRYAEDNLDICRFVMSRQSREVMVLKSGSFLTRMLTCREDKKIPGREYYENKVNHYKTAIAEELNRLPKKVLPIAFVTFKHRRDAQLVNEAHTPSFSDKMGGKWIFNKAPEPTNVIWENMQLGQTLWSVRAVFINLIVFIVAIFLTTPTIVITSFSLDKVKMEIESRNVVFARFFFTVIIWMLSLVIPALITYSSEFLEYKTKSAIYMSEMKKTVVFLIFTVVILPSLGLTSLSSFFRWSLMNEDQQFDWSCIFFPDNGAFFVEYVLTSTFIGTTMQLIRLPDVLLCSWQLLTARSEVERLSIRRGVIWDFSFGIEYSHSLLIFFVVTFFSLECPIISLPGMAYFFIKYQVNRYNIYFAYSPSRISRKVHILAVKFVMLMVSFKFMGFFFLIHMRGSEWTKATYASNALMWISIIIFVIAFNPCNWKHFCMIDKISRPRKRREYRIVHRDTEQRDVYQPMALRKYLPYISSLDKYNNPIQPRQSFRSLAEALVRDIESLEDSNIEKSNEGD</sequence>
<feature type="transmembrane region" description="Helical" evidence="7">
    <location>
        <begin position="639"/>
        <end position="663"/>
    </location>
</feature>
<comment type="subcellular location">
    <subcellularLocation>
        <location evidence="1">Membrane</location>
        <topology evidence="1">Multi-pass membrane protein</topology>
    </subcellularLocation>
</comment>
<evidence type="ECO:0000259" key="8">
    <source>
        <dbReference type="Pfam" id="PF02714"/>
    </source>
</evidence>
<keyword evidence="3" id="KW-0813">Transport</keyword>
<dbReference type="Pfam" id="PF14703">
    <property type="entry name" value="PHM7_cyt"/>
    <property type="match status" value="1"/>
</dbReference>
<dbReference type="AlphaFoldDB" id="A0A4Y2IP71"/>
<dbReference type="Pfam" id="PF13967">
    <property type="entry name" value="RSN1_TM"/>
    <property type="match status" value="1"/>
</dbReference>
<dbReference type="InterPro" id="IPR045122">
    <property type="entry name" value="Csc1-like"/>
</dbReference>
<keyword evidence="6 7" id="KW-0472">Membrane</keyword>
<comment type="caution">
    <text evidence="11">The sequence shown here is derived from an EMBL/GenBank/DDBJ whole genome shotgun (WGS) entry which is preliminary data.</text>
</comment>
<evidence type="ECO:0000256" key="5">
    <source>
        <dbReference type="ARBA" id="ARBA00022989"/>
    </source>
</evidence>
<dbReference type="PANTHER" id="PTHR13018">
    <property type="entry name" value="PROBABLE MEMBRANE PROTEIN DUF221-RELATED"/>
    <property type="match status" value="1"/>
</dbReference>
<dbReference type="PANTHER" id="PTHR13018:SF5">
    <property type="entry name" value="RE44586P"/>
    <property type="match status" value="1"/>
</dbReference>
<evidence type="ECO:0000256" key="1">
    <source>
        <dbReference type="ARBA" id="ARBA00004141"/>
    </source>
</evidence>
<organism evidence="11 12">
    <name type="scientific">Araneus ventricosus</name>
    <name type="common">Orbweaver spider</name>
    <name type="synonym">Epeira ventricosa</name>
    <dbReference type="NCBI Taxonomy" id="182803"/>
    <lineage>
        <taxon>Eukaryota</taxon>
        <taxon>Metazoa</taxon>
        <taxon>Ecdysozoa</taxon>
        <taxon>Arthropoda</taxon>
        <taxon>Chelicerata</taxon>
        <taxon>Arachnida</taxon>
        <taxon>Araneae</taxon>
        <taxon>Araneomorphae</taxon>
        <taxon>Entelegynae</taxon>
        <taxon>Araneoidea</taxon>
        <taxon>Araneidae</taxon>
        <taxon>Araneus</taxon>
    </lineage>
</organism>
<feature type="transmembrane region" description="Helical" evidence="7">
    <location>
        <begin position="403"/>
        <end position="428"/>
    </location>
</feature>
<evidence type="ECO:0000313" key="12">
    <source>
        <dbReference type="Proteomes" id="UP000499080"/>
    </source>
</evidence>
<dbReference type="GO" id="GO:0005227">
    <property type="term" value="F:calcium-activated cation channel activity"/>
    <property type="evidence" value="ECO:0007669"/>
    <property type="project" value="InterPro"/>
</dbReference>